<name>A8S4Z8_ENTBW</name>
<dbReference type="HOGENOM" id="CLU_3060112_0_0_9"/>
<reference evidence="2 3" key="2">
    <citation type="submission" date="2007-09" db="EMBL/GenBank/DDBJ databases">
        <title>Draft genome sequence of Clostridium bolteae (ATCC BAA-613).</title>
        <authorList>
            <person name="Sudarsanam P."/>
            <person name="Ley R."/>
            <person name="Guruge J."/>
            <person name="Turnbaugh P.J."/>
            <person name="Mahowald M."/>
            <person name="Liep D."/>
            <person name="Gordon J."/>
        </authorList>
    </citation>
    <scope>NUCLEOTIDE SEQUENCE [LARGE SCALE GENOMIC DNA]</scope>
    <source>
        <strain evidence="3">ATCC BAA-613 / DSM 15670 / CCUG 46953 / JCM 12243 / WAL 16351</strain>
    </source>
</reference>
<proteinExistence type="predicted"/>
<comment type="caution">
    <text evidence="2">The sequence shown here is derived from an EMBL/GenBank/DDBJ whole genome shotgun (WGS) entry which is preliminary data.</text>
</comment>
<organism evidence="2 3">
    <name type="scientific">Enterocloster bolteae (strain ATCC BAA-613 / DSM 15670 / CCUG 46953 / JCM 12243 / WAL 16351)</name>
    <name type="common">Clostridium bolteae</name>
    <dbReference type="NCBI Taxonomy" id="411902"/>
    <lineage>
        <taxon>Bacteria</taxon>
        <taxon>Bacillati</taxon>
        <taxon>Bacillota</taxon>
        <taxon>Clostridia</taxon>
        <taxon>Lachnospirales</taxon>
        <taxon>Lachnospiraceae</taxon>
        <taxon>Enterocloster</taxon>
    </lineage>
</organism>
<protein>
    <submittedName>
        <fullName evidence="2">Uncharacterized protein</fullName>
    </submittedName>
</protein>
<dbReference type="AlphaFoldDB" id="A8S4Z8"/>
<evidence type="ECO:0000256" key="1">
    <source>
        <dbReference type="SAM" id="MobiDB-lite"/>
    </source>
</evidence>
<dbReference type="PaxDb" id="411902-CLOBOL_06930"/>
<dbReference type="EMBL" id="ABCC02000069">
    <property type="protein sequence ID" value="EDP12701.1"/>
    <property type="molecule type" value="Genomic_DNA"/>
</dbReference>
<dbReference type="Proteomes" id="UP000005396">
    <property type="component" value="Unassembled WGS sequence"/>
</dbReference>
<reference evidence="2 3" key="1">
    <citation type="submission" date="2007-08" db="EMBL/GenBank/DDBJ databases">
        <authorList>
            <person name="Fulton L."/>
            <person name="Clifton S."/>
            <person name="Fulton B."/>
            <person name="Xu J."/>
            <person name="Minx P."/>
            <person name="Pepin K.H."/>
            <person name="Johnson M."/>
            <person name="Thiruvilangam P."/>
            <person name="Bhonagiri V."/>
            <person name="Nash W.E."/>
            <person name="Mardis E.R."/>
            <person name="Wilson R.K."/>
        </authorList>
    </citation>
    <scope>NUCLEOTIDE SEQUENCE [LARGE SCALE GENOMIC DNA]</scope>
    <source>
        <strain evidence="3">ATCC BAA-613 / DSM 15670 / CCUG 46953 / JCM 12243 / WAL 16351</strain>
    </source>
</reference>
<accession>A8S4Z8</accession>
<sequence length="53" mass="6183">MKHRNETQKGNPAQENFPYKQKSPDSKRPDLFAAQIKKPYKRPVWAANIKITS</sequence>
<feature type="region of interest" description="Disordered" evidence="1">
    <location>
        <begin position="1"/>
        <end position="29"/>
    </location>
</feature>
<gene>
    <name evidence="2" type="ORF">CLOBOL_06930</name>
</gene>
<evidence type="ECO:0000313" key="3">
    <source>
        <dbReference type="Proteomes" id="UP000005396"/>
    </source>
</evidence>
<evidence type="ECO:0000313" key="2">
    <source>
        <dbReference type="EMBL" id="EDP12701.1"/>
    </source>
</evidence>